<evidence type="ECO:0000256" key="2">
    <source>
        <dbReference type="ARBA" id="ARBA00004651"/>
    </source>
</evidence>
<evidence type="ECO:0000256" key="4">
    <source>
        <dbReference type="ARBA" id="ARBA00022475"/>
    </source>
</evidence>
<evidence type="ECO:0000256" key="13">
    <source>
        <dbReference type="ARBA" id="ARBA00031200"/>
    </source>
</evidence>
<evidence type="ECO:0000256" key="14">
    <source>
        <dbReference type="NCBIfam" id="TIGR00437"/>
    </source>
</evidence>
<comment type="subcellular location">
    <subcellularLocation>
        <location evidence="2 17">Cell membrane</location>
        <topology evidence="2 17">Multi-pass membrane protein</topology>
    </subcellularLocation>
</comment>
<dbReference type="AlphaFoldDB" id="A0A173R299"/>
<evidence type="ECO:0000256" key="9">
    <source>
        <dbReference type="ARBA" id="ARBA00023004"/>
    </source>
</evidence>
<dbReference type="Gene3D" id="1.10.287.1770">
    <property type="match status" value="1"/>
</dbReference>
<proteinExistence type="inferred from homology"/>
<feature type="binding site" evidence="15">
    <location>
        <begin position="32"/>
        <end position="36"/>
    </location>
    <ligand>
        <name>GTP</name>
        <dbReference type="ChEBI" id="CHEBI:37565"/>
        <label>1</label>
    </ligand>
</feature>
<feature type="binding site" evidence="15">
    <location>
        <begin position="111"/>
        <end position="114"/>
    </location>
    <ligand>
        <name>GTP</name>
        <dbReference type="ChEBI" id="CHEBI:37565"/>
        <label>1</label>
    </ligand>
</feature>
<protein>
    <recommendedName>
        <fullName evidence="13 14">Ferrous iron transport protein B</fullName>
    </recommendedName>
</protein>
<dbReference type="InterPro" id="IPR041069">
    <property type="entry name" value="FeoB_Cyto"/>
</dbReference>
<evidence type="ECO:0000256" key="5">
    <source>
        <dbReference type="ARBA" id="ARBA00022496"/>
    </source>
</evidence>
<keyword evidence="8 17" id="KW-1133">Transmembrane helix</keyword>
<dbReference type="Proteomes" id="UP000487649">
    <property type="component" value="Unassembled WGS sequence"/>
</dbReference>
<feature type="transmembrane region" description="Helical" evidence="17">
    <location>
        <begin position="429"/>
        <end position="450"/>
    </location>
</feature>
<sequence length="663" mass="72945">MRYMLIGNPNVGKTTLFNNLTGSNAHVGNWSGVTVDKLEGSIKKTDDVLIDLPGTYSVTPSSEDEGVVTFAILNEDYNGFLNIVDATHLKRNLHLTIQLLEAGVPMTIAMNMMDALNRKGLQLNVEKLQALIGVPISLISARKNQGMDDLISVLPTSSSKVAFNLYYGVEVESAISKISALLDSTPTHLDSRWIAIQILEGNEGIFSHLSLSHADEIRQVVAKTEQIIIEKEIALSLKGAIFNKRREFIYKVYQESMEVIPGFQPDVKPKLTSVDRILTHPIWGAIIFFIFMLLIYSITFDLVGNRISDGFDGVLNDWIIPQIENLLVMLGASPDGFIYGAIIDGLVAGVGGVIIFLPQILILFFCLSLMEATGYMARVAIVMDYIFSRFGLNGKAIVPLVTGFGCNVPAIMATRTIPDRSERIKTMMIIPFMSCSARLPVYVLFVGMFFSRFQSLIIMALYLLGIIIALLSAKLLSVSMFKKTETNFILEIPPYRVPQFKNLLNQTLNRGSDFLHTAGKFIILGSIIMWILNEMGPAGLHVSGDESYLAILGGVLAPLFLPLGFGTWQAASSLVVGFLAKELVASSMLIICGGEAGLMNLFTPLQAFSFLVFSLLYIPCLSTVGVMYQETKSAKTTMMMVGFGLIVAYVVTFVFYQIGHFIF</sequence>
<gene>
    <name evidence="18" type="primary">feoB</name>
    <name evidence="18" type="ORF">GMA92_00745</name>
</gene>
<dbReference type="InterPro" id="IPR006073">
    <property type="entry name" value="GTP-bd"/>
</dbReference>
<evidence type="ECO:0000256" key="1">
    <source>
        <dbReference type="ARBA" id="ARBA00003926"/>
    </source>
</evidence>
<dbReference type="NCBIfam" id="TIGR00437">
    <property type="entry name" value="feoB"/>
    <property type="match status" value="1"/>
</dbReference>
<dbReference type="PROSITE" id="PS51711">
    <property type="entry name" value="G_FEOB"/>
    <property type="match status" value="1"/>
</dbReference>
<evidence type="ECO:0000256" key="15">
    <source>
        <dbReference type="PIRSR" id="PIRSR603373-1"/>
    </source>
</evidence>
<feature type="binding site" evidence="15">
    <location>
        <begin position="7"/>
        <end position="14"/>
    </location>
    <ligand>
        <name>GTP</name>
        <dbReference type="ChEBI" id="CHEBI:37565"/>
        <label>1</label>
    </ligand>
</feature>
<evidence type="ECO:0000313" key="19">
    <source>
        <dbReference type="Proteomes" id="UP000487649"/>
    </source>
</evidence>
<dbReference type="InterPro" id="IPR027417">
    <property type="entry name" value="P-loop_NTPase"/>
</dbReference>
<dbReference type="Pfam" id="PF07670">
    <property type="entry name" value="Gate"/>
    <property type="match status" value="2"/>
</dbReference>
<feature type="transmembrane region" description="Helical" evidence="17">
    <location>
        <begin position="456"/>
        <end position="476"/>
    </location>
</feature>
<dbReference type="GO" id="GO:0046872">
    <property type="term" value="F:metal ion binding"/>
    <property type="evidence" value="ECO:0007669"/>
    <property type="project" value="UniProtKB-KW"/>
</dbReference>
<feature type="transmembrane region" description="Helical" evidence="17">
    <location>
        <begin position="277"/>
        <end position="298"/>
    </location>
</feature>
<evidence type="ECO:0000256" key="7">
    <source>
        <dbReference type="ARBA" id="ARBA00022741"/>
    </source>
</evidence>
<dbReference type="PRINTS" id="PR00326">
    <property type="entry name" value="GTP1OBG"/>
</dbReference>
<dbReference type="GeneID" id="60060008"/>
<evidence type="ECO:0000256" key="3">
    <source>
        <dbReference type="ARBA" id="ARBA00022448"/>
    </source>
</evidence>
<evidence type="ECO:0000256" key="8">
    <source>
        <dbReference type="ARBA" id="ARBA00022989"/>
    </source>
</evidence>
<evidence type="ECO:0000256" key="17">
    <source>
        <dbReference type="RuleBase" id="RU362098"/>
    </source>
</evidence>
<keyword evidence="16" id="KW-0479">Metal-binding</keyword>
<dbReference type="InterPro" id="IPR050860">
    <property type="entry name" value="FeoB_GTPase"/>
</dbReference>
<keyword evidence="16" id="KW-0460">Magnesium</keyword>
<dbReference type="InterPro" id="IPR003373">
    <property type="entry name" value="Fe2_transport_prot-B"/>
</dbReference>
<dbReference type="Pfam" id="PF02421">
    <property type="entry name" value="FeoB_N"/>
    <property type="match status" value="1"/>
</dbReference>
<dbReference type="Pfam" id="PF07664">
    <property type="entry name" value="FeoB_C"/>
    <property type="match status" value="1"/>
</dbReference>
<keyword evidence="4" id="KW-1003">Cell membrane</keyword>
<keyword evidence="10" id="KW-0406">Ion transport</keyword>
<keyword evidence="3 17" id="KW-0813">Transport</keyword>
<feature type="binding site" evidence="16">
    <location>
        <position position="21"/>
    </location>
    <ligand>
        <name>Mg(2+)</name>
        <dbReference type="ChEBI" id="CHEBI:18420"/>
        <label>2</label>
    </ligand>
</feature>
<organism evidence="18 19">
    <name type="scientific">Turicibacter sanguinis</name>
    <dbReference type="NCBI Taxonomy" id="154288"/>
    <lineage>
        <taxon>Bacteria</taxon>
        <taxon>Bacillati</taxon>
        <taxon>Bacillota</taxon>
        <taxon>Erysipelotrichia</taxon>
        <taxon>Erysipelotrichales</taxon>
        <taxon>Turicibacteraceae</taxon>
        <taxon>Turicibacter</taxon>
    </lineage>
</organism>
<keyword evidence="11 15" id="KW-0342">GTP-binding</keyword>
<evidence type="ECO:0000256" key="10">
    <source>
        <dbReference type="ARBA" id="ARBA00023065"/>
    </source>
</evidence>
<dbReference type="InterPro" id="IPR011642">
    <property type="entry name" value="Gate_dom"/>
</dbReference>
<comment type="caution">
    <text evidence="18">The sequence shown here is derived from an EMBL/GenBank/DDBJ whole genome shotgun (WGS) entry which is preliminary data.</text>
</comment>
<reference evidence="18 19" key="1">
    <citation type="journal article" date="2019" name="Nat. Med.">
        <title>A library of human gut bacterial isolates paired with longitudinal multiomics data enables mechanistic microbiome research.</title>
        <authorList>
            <person name="Poyet M."/>
            <person name="Groussin M."/>
            <person name="Gibbons S.M."/>
            <person name="Avila-Pacheco J."/>
            <person name="Jiang X."/>
            <person name="Kearney S.M."/>
            <person name="Perrotta A.R."/>
            <person name="Berdy B."/>
            <person name="Zhao S."/>
            <person name="Lieberman T.D."/>
            <person name="Swanson P.K."/>
            <person name="Smith M."/>
            <person name="Roesemann S."/>
            <person name="Alexander J.E."/>
            <person name="Rich S.A."/>
            <person name="Livny J."/>
            <person name="Vlamakis H."/>
            <person name="Clish C."/>
            <person name="Bullock K."/>
            <person name="Deik A."/>
            <person name="Scott J."/>
            <person name="Pierce K.A."/>
            <person name="Xavier R.J."/>
            <person name="Alm E.J."/>
        </authorList>
    </citation>
    <scope>NUCLEOTIDE SEQUENCE [LARGE SCALE GENOMIC DNA]</scope>
    <source>
        <strain evidence="18 19">BIOML-A198</strain>
    </source>
</reference>
<accession>A0A173R299</accession>
<dbReference type="GO" id="GO:0005525">
    <property type="term" value="F:GTP binding"/>
    <property type="evidence" value="ECO:0007669"/>
    <property type="project" value="UniProtKB-KW"/>
</dbReference>
<dbReference type="OrthoDB" id="9809127at2"/>
<evidence type="ECO:0000313" key="18">
    <source>
        <dbReference type="EMBL" id="MTK19966.1"/>
    </source>
</evidence>
<feature type="transmembrane region" description="Helical" evidence="17">
    <location>
        <begin position="337"/>
        <end position="365"/>
    </location>
</feature>
<keyword evidence="5 17" id="KW-0410">Iron transport</keyword>
<comment type="function">
    <text evidence="1 17">Probable transporter of a GTP-driven Fe(2+) uptake system.</text>
</comment>
<dbReference type="Gene3D" id="3.40.50.300">
    <property type="entry name" value="P-loop containing nucleotide triphosphate hydrolases"/>
    <property type="match status" value="1"/>
</dbReference>
<keyword evidence="6 17" id="KW-0812">Transmembrane</keyword>
<feature type="transmembrane region" description="Helical" evidence="17">
    <location>
        <begin position="396"/>
        <end position="417"/>
    </location>
</feature>
<dbReference type="GO" id="GO:0015093">
    <property type="term" value="F:ferrous iron transmembrane transporter activity"/>
    <property type="evidence" value="ECO:0007669"/>
    <property type="project" value="UniProtKB-UniRule"/>
</dbReference>
<feature type="transmembrane region" description="Helical" evidence="17">
    <location>
        <begin position="640"/>
        <end position="658"/>
    </location>
</feature>
<dbReference type="InterPro" id="IPR011640">
    <property type="entry name" value="Fe2_transport_prot_B_C"/>
</dbReference>
<keyword evidence="7 15" id="KW-0547">Nucleotide-binding</keyword>
<feature type="binding site" evidence="16">
    <location>
        <position position="18"/>
    </location>
    <ligand>
        <name>Mg(2+)</name>
        <dbReference type="ChEBI" id="CHEBI:18420"/>
        <label>2</label>
    </ligand>
</feature>
<dbReference type="GO" id="GO:0005886">
    <property type="term" value="C:plasma membrane"/>
    <property type="evidence" value="ECO:0007669"/>
    <property type="project" value="UniProtKB-SubCell"/>
</dbReference>
<feature type="transmembrane region" description="Helical" evidence="17">
    <location>
        <begin position="514"/>
        <end position="532"/>
    </location>
</feature>
<dbReference type="PANTHER" id="PTHR43185">
    <property type="entry name" value="FERROUS IRON TRANSPORT PROTEIN B"/>
    <property type="match status" value="1"/>
</dbReference>
<comment type="similarity">
    <text evidence="17">Belongs to the TRAFAC class TrmE-Era-EngA-EngB-Septin-like GTPase superfamily. FeoB GTPase (TC 9.A.8) family.</text>
</comment>
<evidence type="ECO:0000256" key="16">
    <source>
        <dbReference type="PIRSR" id="PIRSR603373-2"/>
    </source>
</evidence>
<keyword evidence="12 17" id="KW-0472">Membrane</keyword>
<dbReference type="RefSeq" id="WP_006783799.1">
    <property type="nucleotide sequence ID" value="NZ_CABJBH010000008.1"/>
</dbReference>
<feature type="binding site" evidence="15">
    <location>
        <begin position="51"/>
        <end position="54"/>
    </location>
    <ligand>
        <name>GTP</name>
        <dbReference type="ChEBI" id="CHEBI:37565"/>
        <label>1</label>
    </ligand>
</feature>
<name>A0A173R299_9FIRM</name>
<keyword evidence="9 17" id="KW-0408">Iron</keyword>
<feature type="binding site" evidence="16">
    <location>
        <position position="22"/>
    </location>
    <ligand>
        <name>Mg(2+)</name>
        <dbReference type="ChEBI" id="CHEBI:18420"/>
        <label>1</label>
    </ligand>
</feature>
<dbReference type="PANTHER" id="PTHR43185:SF1">
    <property type="entry name" value="FE(2+) TRANSPORTER FEOB"/>
    <property type="match status" value="1"/>
</dbReference>
<feature type="transmembrane region" description="Helical" evidence="17">
    <location>
        <begin position="547"/>
        <end position="571"/>
    </location>
</feature>
<dbReference type="SUPFAM" id="SSF52540">
    <property type="entry name" value="P-loop containing nucleoside triphosphate hydrolases"/>
    <property type="match status" value="1"/>
</dbReference>
<feature type="transmembrane region" description="Helical" evidence="17">
    <location>
        <begin position="608"/>
        <end position="628"/>
    </location>
</feature>
<dbReference type="EMBL" id="WMQE01000001">
    <property type="protein sequence ID" value="MTK19966.1"/>
    <property type="molecule type" value="Genomic_DNA"/>
</dbReference>
<dbReference type="Pfam" id="PF17910">
    <property type="entry name" value="FeoB_Cyto"/>
    <property type="match status" value="1"/>
</dbReference>
<evidence type="ECO:0000256" key="6">
    <source>
        <dbReference type="ARBA" id="ARBA00022692"/>
    </source>
</evidence>
<dbReference type="InterPro" id="IPR030389">
    <property type="entry name" value="G_FEOB_dom"/>
</dbReference>
<evidence type="ECO:0000256" key="11">
    <source>
        <dbReference type="ARBA" id="ARBA00023134"/>
    </source>
</evidence>
<evidence type="ECO:0000256" key="12">
    <source>
        <dbReference type="ARBA" id="ARBA00023136"/>
    </source>
</evidence>
<dbReference type="CDD" id="cd01879">
    <property type="entry name" value="FeoB"/>
    <property type="match status" value="1"/>
</dbReference>